<name>A0A074VEQ2_AURM1</name>
<dbReference type="GeneID" id="63918940"/>
<reference evidence="1 2" key="1">
    <citation type="journal article" date="2014" name="BMC Genomics">
        <title>Genome sequencing of four Aureobasidium pullulans varieties: biotechnological potential, stress tolerance, and description of new species.</title>
        <authorList>
            <person name="Gostin Ar C."/>
            <person name="Ohm R.A."/>
            <person name="Kogej T."/>
            <person name="Sonjak S."/>
            <person name="Turk M."/>
            <person name="Zajc J."/>
            <person name="Zalar P."/>
            <person name="Grube M."/>
            <person name="Sun H."/>
            <person name="Han J."/>
            <person name="Sharma A."/>
            <person name="Chiniquy J."/>
            <person name="Ngan C.Y."/>
            <person name="Lipzen A."/>
            <person name="Barry K."/>
            <person name="Grigoriev I.V."/>
            <person name="Gunde-Cimerman N."/>
        </authorList>
    </citation>
    <scope>NUCLEOTIDE SEQUENCE [LARGE SCALE GENOMIC DNA]</scope>
    <source>
        <strain evidence="1 2">CBS 110374</strain>
    </source>
</reference>
<gene>
    <name evidence="1" type="ORF">M437DRAFT_70762</name>
</gene>
<organism evidence="1 2">
    <name type="scientific">Aureobasidium melanogenum (strain CBS 110374)</name>
    <name type="common">Aureobasidium pullulans var. melanogenum</name>
    <dbReference type="NCBI Taxonomy" id="1043003"/>
    <lineage>
        <taxon>Eukaryota</taxon>
        <taxon>Fungi</taxon>
        <taxon>Dikarya</taxon>
        <taxon>Ascomycota</taxon>
        <taxon>Pezizomycotina</taxon>
        <taxon>Dothideomycetes</taxon>
        <taxon>Dothideomycetidae</taxon>
        <taxon>Dothideales</taxon>
        <taxon>Saccotheciaceae</taxon>
        <taxon>Aureobasidium</taxon>
    </lineage>
</organism>
<accession>A0A074VEQ2</accession>
<evidence type="ECO:0000313" key="1">
    <source>
        <dbReference type="EMBL" id="KEQ57489.1"/>
    </source>
</evidence>
<dbReference type="RefSeq" id="XP_040874513.1">
    <property type="nucleotide sequence ID" value="XM_041025567.1"/>
</dbReference>
<dbReference type="AlphaFoldDB" id="A0A074VEQ2"/>
<keyword evidence="2" id="KW-1185">Reference proteome</keyword>
<dbReference type="Proteomes" id="UP000030672">
    <property type="component" value="Unassembled WGS sequence"/>
</dbReference>
<dbReference type="HOGENOM" id="CLU_071077_0_0_1"/>
<sequence length="337" mass="38470">MIAENDWKDHRLQFCMDDIPQEEVGSLKKGKNRLGSCSSMSLTQGICQTPGKICHIEDLVKSLNSFRSAMSRLGLMFVGYAMDHTFWFPTMCFEEWLRLNSDILTGSWIQPNGIRDALRDFLTHEGQNHVTMNLFTRSNGIDVQDGASVLRLFEIAECERQRFGKVYKALQELDDCMHIGSSDPKVSPQEFCHQSLQCTPLYRPRSEPIHSLGNLQCIGTLLHQLIEAGKNNIEMMSDSKMRFDACFFKASELVHQITQLGNFRSMINAEDHGDTTYDTLIRIQIGKLEQRREIEKCVGQTIISSLLSHTETTLEEFRELFMVDGHYGGELEFLLGL</sequence>
<proteinExistence type="predicted"/>
<dbReference type="EMBL" id="KL584914">
    <property type="protein sequence ID" value="KEQ57489.1"/>
    <property type="molecule type" value="Genomic_DNA"/>
</dbReference>
<protein>
    <submittedName>
        <fullName evidence="1">Uncharacterized protein</fullName>
    </submittedName>
</protein>
<evidence type="ECO:0000313" key="2">
    <source>
        <dbReference type="Proteomes" id="UP000030672"/>
    </source>
</evidence>